<accession>A0A9D2MRN2</accession>
<organism evidence="3 4">
    <name type="scientific">Candidatus Eisenbergiella merdigallinarum</name>
    <dbReference type="NCBI Taxonomy" id="2838552"/>
    <lineage>
        <taxon>Bacteria</taxon>
        <taxon>Bacillati</taxon>
        <taxon>Bacillota</taxon>
        <taxon>Clostridia</taxon>
        <taxon>Lachnospirales</taxon>
        <taxon>Lachnospiraceae</taxon>
        <taxon>Eisenbergiella</taxon>
    </lineage>
</organism>
<feature type="transmembrane region" description="Helical" evidence="1">
    <location>
        <begin position="32"/>
        <end position="50"/>
    </location>
</feature>
<gene>
    <name evidence="3" type="ORF">H9763_02835</name>
</gene>
<evidence type="ECO:0000313" key="3">
    <source>
        <dbReference type="EMBL" id="HJB90385.1"/>
    </source>
</evidence>
<name>A0A9D2MRN2_9FIRM</name>
<keyword evidence="1" id="KW-0812">Transmembrane</keyword>
<evidence type="ECO:0000256" key="1">
    <source>
        <dbReference type="SAM" id="Phobius"/>
    </source>
</evidence>
<dbReference type="Pfam" id="PF22570">
    <property type="entry name" value="LiaF-TM"/>
    <property type="match status" value="1"/>
</dbReference>
<dbReference type="Proteomes" id="UP000886883">
    <property type="component" value="Unassembled WGS sequence"/>
</dbReference>
<protein>
    <recommendedName>
        <fullName evidence="2">LiaF transmembrane domain-containing protein</fullName>
    </recommendedName>
</protein>
<dbReference type="AlphaFoldDB" id="A0A9D2MRN2"/>
<keyword evidence="1" id="KW-1133">Transmembrane helix</keyword>
<reference evidence="3" key="2">
    <citation type="submission" date="2021-04" db="EMBL/GenBank/DDBJ databases">
        <authorList>
            <person name="Gilroy R."/>
        </authorList>
    </citation>
    <scope>NUCLEOTIDE SEQUENCE</scope>
    <source>
        <strain evidence="3">USAMLcec3-2134</strain>
    </source>
</reference>
<dbReference type="InterPro" id="IPR054331">
    <property type="entry name" value="LiaF_TM"/>
</dbReference>
<feature type="transmembrane region" description="Helical" evidence="1">
    <location>
        <begin position="57"/>
        <end position="75"/>
    </location>
</feature>
<feature type="domain" description="LiaF transmembrane" evidence="2">
    <location>
        <begin position="8"/>
        <end position="103"/>
    </location>
</feature>
<keyword evidence="1" id="KW-0472">Membrane</keyword>
<proteinExistence type="predicted"/>
<feature type="transmembrane region" description="Helical" evidence="1">
    <location>
        <begin position="81"/>
        <end position="98"/>
    </location>
</feature>
<evidence type="ECO:0000259" key="2">
    <source>
        <dbReference type="Pfam" id="PF22570"/>
    </source>
</evidence>
<evidence type="ECO:0000313" key="4">
    <source>
        <dbReference type="Proteomes" id="UP000886883"/>
    </source>
</evidence>
<reference evidence="3" key="1">
    <citation type="journal article" date="2021" name="PeerJ">
        <title>Extensive microbial diversity within the chicken gut microbiome revealed by metagenomics and culture.</title>
        <authorList>
            <person name="Gilroy R."/>
            <person name="Ravi A."/>
            <person name="Getino M."/>
            <person name="Pursley I."/>
            <person name="Horton D.L."/>
            <person name="Alikhan N.F."/>
            <person name="Baker D."/>
            <person name="Gharbi K."/>
            <person name="Hall N."/>
            <person name="Watson M."/>
            <person name="Adriaenssens E.M."/>
            <person name="Foster-Nyarko E."/>
            <person name="Jarju S."/>
            <person name="Secka A."/>
            <person name="Antonio M."/>
            <person name="Oren A."/>
            <person name="Chaudhuri R.R."/>
            <person name="La Ragione R."/>
            <person name="Hildebrand F."/>
            <person name="Pallen M.J."/>
        </authorList>
    </citation>
    <scope>NUCLEOTIDE SEQUENCE</scope>
    <source>
        <strain evidence="3">USAMLcec3-2134</strain>
    </source>
</reference>
<sequence>MKNGKKFFWGILFLLAAAAVIAGQLGYLKGFGFWSVLLSLGILGLLIDGIRKRSWGQILFSLAFLCIVNAGALGLERIAPWPVLGAAFLGTIGLNLLFPGKKRWLRHANAAGISDNSGAEEYEISQEEGGSESVRCEVSFHSIVKYLHCPALRRASLECSFGSLSLYFSDVELFEGRAHADVDVSFGSMELYVPANWRVINNVSSSFGHSALDESPLKTDADAPVFTVSGDVSFGSLEIRRI</sequence>
<comment type="caution">
    <text evidence="3">The sequence shown here is derived from an EMBL/GenBank/DDBJ whole genome shotgun (WGS) entry which is preliminary data.</text>
</comment>
<dbReference type="EMBL" id="DWXE01000010">
    <property type="protein sequence ID" value="HJB90385.1"/>
    <property type="molecule type" value="Genomic_DNA"/>
</dbReference>